<gene>
    <name evidence="1" type="ORF">GCM10023329_20800</name>
</gene>
<organism evidence="1 2">
    <name type="scientific">Streptomyces sanyensis</name>
    <dbReference type="NCBI Taxonomy" id="568869"/>
    <lineage>
        <taxon>Bacteria</taxon>
        <taxon>Bacillati</taxon>
        <taxon>Actinomycetota</taxon>
        <taxon>Actinomycetes</taxon>
        <taxon>Kitasatosporales</taxon>
        <taxon>Streptomycetaceae</taxon>
        <taxon>Streptomyces</taxon>
    </lineage>
</organism>
<reference evidence="2" key="1">
    <citation type="journal article" date="2019" name="Int. J. Syst. Evol. Microbiol.">
        <title>The Global Catalogue of Microorganisms (GCM) 10K type strain sequencing project: providing services to taxonomists for standard genome sequencing and annotation.</title>
        <authorList>
            <consortium name="The Broad Institute Genomics Platform"/>
            <consortium name="The Broad Institute Genome Sequencing Center for Infectious Disease"/>
            <person name="Wu L."/>
            <person name="Ma J."/>
        </authorList>
    </citation>
    <scope>NUCLEOTIDE SEQUENCE [LARGE SCALE GENOMIC DNA]</scope>
    <source>
        <strain evidence="2">JCM 18324</strain>
    </source>
</reference>
<evidence type="ECO:0000313" key="2">
    <source>
        <dbReference type="Proteomes" id="UP001501147"/>
    </source>
</evidence>
<dbReference type="RefSeq" id="WP_345612348.1">
    <property type="nucleotide sequence ID" value="NZ_BAABJV010000003.1"/>
</dbReference>
<name>A0ABP9A4G5_9ACTN</name>
<accession>A0ABP9A4G5</accession>
<evidence type="ECO:0000313" key="1">
    <source>
        <dbReference type="EMBL" id="GAA4772931.1"/>
    </source>
</evidence>
<dbReference type="Proteomes" id="UP001501147">
    <property type="component" value="Unassembled WGS sequence"/>
</dbReference>
<protein>
    <submittedName>
        <fullName evidence="1">Uncharacterized protein</fullName>
    </submittedName>
</protein>
<proteinExistence type="predicted"/>
<sequence length="91" mass="9754">MATRRVTCYIAVCDLCGNSAHDEGFTPHLDTPDEAVQHAVDSGFDERSGWTLTLDGTLVCDQVKDTAHEDAHATAGKRMSACAMAVTFTHA</sequence>
<comment type="caution">
    <text evidence="1">The sequence shown here is derived from an EMBL/GenBank/DDBJ whole genome shotgun (WGS) entry which is preliminary data.</text>
</comment>
<keyword evidence="2" id="KW-1185">Reference proteome</keyword>
<dbReference type="EMBL" id="BAABJV010000003">
    <property type="protein sequence ID" value="GAA4772931.1"/>
    <property type="molecule type" value="Genomic_DNA"/>
</dbReference>